<keyword evidence="9" id="KW-1133">Transmembrane helix</keyword>
<dbReference type="Gene3D" id="3.30.565.10">
    <property type="entry name" value="Histidine kinase-like ATPase, C-terminal domain"/>
    <property type="match status" value="1"/>
</dbReference>
<dbReference type="Pfam" id="PF07730">
    <property type="entry name" value="HisKA_3"/>
    <property type="match status" value="1"/>
</dbReference>
<dbReference type="PANTHER" id="PTHR24421">
    <property type="entry name" value="NITRATE/NITRITE SENSOR PROTEIN NARX-RELATED"/>
    <property type="match status" value="1"/>
</dbReference>
<evidence type="ECO:0000256" key="6">
    <source>
        <dbReference type="ARBA" id="ARBA00022777"/>
    </source>
</evidence>
<feature type="transmembrane region" description="Helical" evidence="9">
    <location>
        <begin position="86"/>
        <end position="104"/>
    </location>
</feature>
<evidence type="ECO:0000256" key="2">
    <source>
        <dbReference type="ARBA" id="ARBA00012438"/>
    </source>
</evidence>
<feature type="domain" description="Histidine kinase/HSP90-like ATPase" evidence="10">
    <location>
        <begin position="259"/>
        <end position="347"/>
    </location>
</feature>
<name>A0A3M3E9Q0_9PSED</name>
<evidence type="ECO:0000259" key="10">
    <source>
        <dbReference type="Pfam" id="PF02518"/>
    </source>
</evidence>
<gene>
    <name evidence="12" type="ORF">ALQ77_00860</name>
</gene>
<organism evidence="12 13">
    <name type="scientific">Pseudomonas corrugata</name>
    <dbReference type="NCBI Taxonomy" id="47879"/>
    <lineage>
        <taxon>Bacteria</taxon>
        <taxon>Pseudomonadati</taxon>
        <taxon>Pseudomonadota</taxon>
        <taxon>Gammaproteobacteria</taxon>
        <taxon>Pseudomonadales</taxon>
        <taxon>Pseudomonadaceae</taxon>
        <taxon>Pseudomonas</taxon>
    </lineage>
</organism>
<dbReference type="InterPro" id="IPR003594">
    <property type="entry name" value="HATPase_dom"/>
</dbReference>
<dbReference type="InterPro" id="IPR050482">
    <property type="entry name" value="Sensor_HK_TwoCompSys"/>
</dbReference>
<dbReference type="GO" id="GO:0016020">
    <property type="term" value="C:membrane"/>
    <property type="evidence" value="ECO:0007669"/>
    <property type="project" value="InterPro"/>
</dbReference>
<keyword evidence="3" id="KW-0597">Phosphoprotein</keyword>
<comment type="catalytic activity">
    <reaction evidence="1">
        <text>ATP + protein L-histidine = ADP + protein N-phospho-L-histidine.</text>
        <dbReference type="EC" id="2.7.13.3"/>
    </reaction>
</comment>
<dbReference type="EC" id="2.7.13.3" evidence="2"/>
<dbReference type="InterPro" id="IPR036890">
    <property type="entry name" value="HATPase_C_sf"/>
</dbReference>
<evidence type="ECO:0000256" key="4">
    <source>
        <dbReference type="ARBA" id="ARBA00022679"/>
    </source>
</evidence>
<dbReference type="Proteomes" id="UP000270661">
    <property type="component" value="Unassembled WGS sequence"/>
</dbReference>
<dbReference type="Pfam" id="PF02518">
    <property type="entry name" value="HATPase_c"/>
    <property type="match status" value="1"/>
</dbReference>
<evidence type="ECO:0000256" key="8">
    <source>
        <dbReference type="ARBA" id="ARBA00023012"/>
    </source>
</evidence>
<keyword evidence="4" id="KW-0808">Transferase</keyword>
<keyword evidence="8" id="KW-0902">Two-component regulatory system</keyword>
<proteinExistence type="predicted"/>
<comment type="caution">
    <text evidence="12">The sequence shown here is derived from an EMBL/GenBank/DDBJ whole genome shotgun (WGS) entry which is preliminary data.</text>
</comment>
<dbReference type="AlphaFoldDB" id="A0A3M3E9Q0"/>
<keyword evidence="9" id="KW-0812">Transmembrane</keyword>
<feature type="domain" description="Signal transduction histidine kinase subgroup 3 dimerisation and phosphoacceptor" evidence="11">
    <location>
        <begin position="152"/>
        <end position="216"/>
    </location>
</feature>
<evidence type="ECO:0000256" key="5">
    <source>
        <dbReference type="ARBA" id="ARBA00022741"/>
    </source>
</evidence>
<accession>A0A3M3E9Q0</accession>
<dbReference type="GO" id="GO:0000155">
    <property type="term" value="F:phosphorelay sensor kinase activity"/>
    <property type="evidence" value="ECO:0007669"/>
    <property type="project" value="InterPro"/>
</dbReference>
<dbReference type="CDD" id="cd16917">
    <property type="entry name" value="HATPase_UhpB-NarQ-NarX-like"/>
    <property type="match status" value="1"/>
</dbReference>
<dbReference type="Gene3D" id="1.20.5.1930">
    <property type="match status" value="1"/>
</dbReference>
<evidence type="ECO:0000313" key="12">
    <source>
        <dbReference type="EMBL" id="RMM46145.1"/>
    </source>
</evidence>
<dbReference type="InterPro" id="IPR011712">
    <property type="entry name" value="Sig_transdc_His_kin_sub3_dim/P"/>
</dbReference>
<evidence type="ECO:0000259" key="11">
    <source>
        <dbReference type="Pfam" id="PF07730"/>
    </source>
</evidence>
<evidence type="ECO:0000256" key="7">
    <source>
        <dbReference type="ARBA" id="ARBA00022840"/>
    </source>
</evidence>
<dbReference type="STRING" id="47879.AXG94_24235"/>
<evidence type="ECO:0000313" key="13">
    <source>
        <dbReference type="Proteomes" id="UP000270661"/>
    </source>
</evidence>
<evidence type="ECO:0000256" key="1">
    <source>
        <dbReference type="ARBA" id="ARBA00000085"/>
    </source>
</evidence>
<keyword evidence="6" id="KW-0418">Kinase</keyword>
<dbReference type="PANTHER" id="PTHR24421:SF10">
    <property type="entry name" value="NITRATE_NITRITE SENSOR PROTEIN NARQ"/>
    <property type="match status" value="1"/>
</dbReference>
<keyword evidence="5" id="KW-0547">Nucleotide-binding</keyword>
<dbReference type="EMBL" id="RBOJ01000092">
    <property type="protein sequence ID" value="RMM46145.1"/>
    <property type="molecule type" value="Genomic_DNA"/>
</dbReference>
<dbReference type="GO" id="GO:0005524">
    <property type="term" value="F:ATP binding"/>
    <property type="evidence" value="ECO:0007669"/>
    <property type="project" value="UniProtKB-KW"/>
</dbReference>
<dbReference type="SUPFAM" id="SSF55874">
    <property type="entry name" value="ATPase domain of HSP90 chaperone/DNA topoisomerase II/histidine kinase"/>
    <property type="match status" value="1"/>
</dbReference>
<keyword evidence="9" id="KW-0472">Membrane</keyword>
<keyword evidence="13" id="KW-1185">Reference proteome</keyword>
<evidence type="ECO:0000256" key="9">
    <source>
        <dbReference type="SAM" id="Phobius"/>
    </source>
</evidence>
<dbReference type="GO" id="GO:0046983">
    <property type="term" value="F:protein dimerization activity"/>
    <property type="evidence" value="ECO:0007669"/>
    <property type="project" value="InterPro"/>
</dbReference>
<sequence>MLSSRHAERDQPWMKWYYVSRQRLQHDDRKYRQSEASLDLNHLPTRAVPCADRLARSEHSLAPSVMYASLKSFITWPPSRENARRFTLFLCTCSTLGCLLIYLFARTLPLGLLILNIAALACVWTQYQLSRKSIKFQPQELADRLLEVQENERHRLSRELHDDIGQLLTAAKLQSEWLKRRVPDDLQAQCSILGETLDETLNKVRDVSAILNPRQLTSLGLEASLRAHLLKTLANTPVKWSLDCQQRMTGIPEEMAVAAFRITQEAVTNVLRHAQANNLLVRLQRLPEGLFLLIRDDGHGFAPASHPAREGQRGMAGMSERVEQLGGTLEVTSEAGKGTHIEARFPWAPRALARANKNKVLH</sequence>
<reference evidence="12 13" key="1">
    <citation type="submission" date="2018-08" db="EMBL/GenBank/DDBJ databases">
        <title>Recombination of ecologically and evolutionarily significant loci maintains genetic cohesion in the Pseudomonas syringae species complex.</title>
        <authorList>
            <person name="Dillon M."/>
            <person name="Thakur S."/>
            <person name="Almeida R.N.D."/>
            <person name="Weir B.S."/>
            <person name="Guttman D.S."/>
        </authorList>
    </citation>
    <scope>NUCLEOTIDE SEQUENCE [LARGE SCALE GENOMIC DNA]</scope>
    <source>
        <strain evidence="12 13">NCPPB2445</strain>
    </source>
</reference>
<protein>
    <recommendedName>
        <fullName evidence="2">histidine kinase</fullName>
        <ecNumber evidence="2">2.7.13.3</ecNumber>
    </recommendedName>
</protein>
<keyword evidence="7" id="KW-0067">ATP-binding</keyword>
<evidence type="ECO:0000256" key="3">
    <source>
        <dbReference type="ARBA" id="ARBA00022553"/>
    </source>
</evidence>